<gene>
    <name evidence="2" type="ORF">SAMN05443637_115129</name>
</gene>
<evidence type="ECO:0008006" key="4">
    <source>
        <dbReference type="Google" id="ProtNLM"/>
    </source>
</evidence>
<protein>
    <recommendedName>
        <fullName evidence="4">FHA domain-containing protein</fullName>
    </recommendedName>
</protein>
<proteinExistence type="predicted"/>
<evidence type="ECO:0000256" key="1">
    <source>
        <dbReference type="SAM" id="MobiDB-lite"/>
    </source>
</evidence>
<sequence>MHGCVGPDDLGISRRHGYVRHENGQWHVHNVGELPFGCRGSRLVLTGESLPLTTAYTPIFIRTSPGCEHLLETRIAGQPLPDGEPRHDQETPGRSAGSSARRSTSCWWCWASATSGTRRTRSR</sequence>
<dbReference type="RefSeq" id="WP_073458587.1">
    <property type="nucleotide sequence ID" value="NZ_FRAP01000015.1"/>
</dbReference>
<name>A0A1M6WVD4_PSETH</name>
<evidence type="ECO:0000313" key="2">
    <source>
        <dbReference type="EMBL" id="SHK97604.1"/>
    </source>
</evidence>
<dbReference type="AlphaFoldDB" id="A0A1M6WVD4"/>
<evidence type="ECO:0000313" key="3">
    <source>
        <dbReference type="Proteomes" id="UP000184363"/>
    </source>
</evidence>
<keyword evidence="3" id="KW-1185">Reference proteome</keyword>
<dbReference type="EMBL" id="FRAP01000015">
    <property type="protein sequence ID" value="SHK97604.1"/>
    <property type="molecule type" value="Genomic_DNA"/>
</dbReference>
<organism evidence="2 3">
    <name type="scientific">Pseudonocardia thermophila</name>
    <dbReference type="NCBI Taxonomy" id="1848"/>
    <lineage>
        <taxon>Bacteria</taxon>
        <taxon>Bacillati</taxon>
        <taxon>Actinomycetota</taxon>
        <taxon>Actinomycetes</taxon>
        <taxon>Pseudonocardiales</taxon>
        <taxon>Pseudonocardiaceae</taxon>
        <taxon>Pseudonocardia</taxon>
    </lineage>
</organism>
<dbReference type="STRING" id="1848.SAMN05443637_115129"/>
<accession>A0A1M6WVD4</accession>
<dbReference type="Proteomes" id="UP000184363">
    <property type="component" value="Unassembled WGS sequence"/>
</dbReference>
<reference evidence="2 3" key="1">
    <citation type="submission" date="2016-11" db="EMBL/GenBank/DDBJ databases">
        <authorList>
            <person name="Jaros S."/>
            <person name="Januszkiewicz K."/>
            <person name="Wedrychowicz H."/>
        </authorList>
    </citation>
    <scope>NUCLEOTIDE SEQUENCE [LARGE SCALE GENOMIC DNA]</scope>
    <source>
        <strain evidence="2 3">DSM 43832</strain>
    </source>
</reference>
<feature type="compositionally biased region" description="Low complexity" evidence="1">
    <location>
        <begin position="93"/>
        <end position="103"/>
    </location>
</feature>
<feature type="region of interest" description="Disordered" evidence="1">
    <location>
        <begin position="75"/>
        <end position="104"/>
    </location>
</feature>